<sequence>MNNVFKPLISGIDNLIVRLCGWTHIPYTTTNFLYISKHRYKGKTLQLKNSTIINKGDIVIEIHIDNKNLKNINTTSYVNLVRSFKSEINVLKKCFTEQQNFKNVKAVYGISAFFHITSRCGFETMEIQNPIRRIFTSIWENLLRHVLKTSKNKLRKNFVISKECWISKDDLLHL</sequence>
<comment type="caution">
    <text evidence="2">The sequence shown here is derived from an EMBL/GenBank/DDBJ whole genome shotgun (WGS) entry which is preliminary data.</text>
</comment>
<evidence type="ECO:0000313" key="3">
    <source>
        <dbReference type="Proteomes" id="UP000190080"/>
    </source>
</evidence>
<dbReference type="InterPro" id="IPR054467">
    <property type="entry name" value="YkoP-like_dom"/>
</dbReference>
<accession>A0A1V4IR18</accession>
<evidence type="ECO:0000313" key="2">
    <source>
        <dbReference type="EMBL" id="OPJ62235.1"/>
    </source>
</evidence>
<keyword evidence="3" id="KW-1185">Reference proteome</keyword>
<feature type="domain" description="YkoP-like" evidence="1">
    <location>
        <begin position="8"/>
        <end position="173"/>
    </location>
</feature>
<protein>
    <recommendedName>
        <fullName evidence="1">YkoP-like domain-containing protein</fullName>
    </recommendedName>
</protein>
<dbReference type="Proteomes" id="UP000190080">
    <property type="component" value="Unassembled WGS sequence"/>
</dbReference>
<gene>
    <name evidence="2" type="ORF">CLORY_18430</name>
</gene>
<dbReference type="EMBL" id="MZGV01000016">
    <property type="protein sequence ID" value="OPJ62235.1"/>
    <property type="molecule type" value="Genomic_DNA"/>
</dbReference>
<dbReference type="OrthoDB" id="1951946at2"/>
<dbReference type="STRING" id="1450648.CLORY_18430"/>
<reference evidence="2 3" key="1">
    <citation type="submission" date="2017-03" db="EMBL/GenBank/DDBJ databases">
        <title>Genome sequence of Clostridium oryzae DSM 28571.</title>
        <authorList>
            <person name="Poehlein A."/>
            <person name="Daniel R."/>
        </authorList>
    </citation>
    <scope>NUCLEOTIDE SEQUENCE [LARGE SCALE GENOMIC DNA]</scope>
    <source>
        <strain evidence="2 3">DSM 28571</strain>
    </source>
</reference>
<proteinExistence type="predicted"/>
<dbReference type="Pfam" id="PF22790">
    <property type="entry name" value="YkoP"/>
    <property type="match status" value="1"/>
</dbReference>
<dbReference type="RefSeq" id="WP_079423549.1">
    <property type="nucleotide sequence ID" value="NZ_MZGV01000016.1"/>
</dbReference>
<name>A0A1V4IR18_9CLOT</name>
<evidence type="ECO:0000259" key="1">
    <source>
        <dbReference type="Pfam" id="PF22790"/>
    </source>
</evidence>
<dbReference type="AlphaFoldDB" id="A0A1V4IR18"/>
<organism evidence="2 3">
    <name type="scientific">Clostridium oryzae</name>
    <dbReference type="NCBI Taxonomy" id="1450648"/>
    <lineage>
        <taxon>Bacteria</taxon>
        <taxon>Bacillati</taxon>
        <taxon>Bacillota</taxon>
        <taxon>Clostridia</taxon>
        <taxon>Eubacteriales</taxon>
        <taxon>Clostridiaceae</taxon>
        <taxon>Clostridium</taxon>
    </lineage>
</organism>